<dbReference type="STRING" id="411471.SUBVAR_05828"/>
<organism evidence="1 2">
    <name type="scientific">Subdoligranulum variabile DSM 15176</name>
    <dbReference type="NCBI Taxonomy" id="411471"/>
    <lineage>
        <taxon>Bacteria</taxon>
        <taxon>Bacillati</taxon>
        <taxon>Bacillota</taxon>
        <taxon>Clostridia</taxon>
        <taxon>Eubacteriales</taxon>
        <taxon>Oscillospiraceae</taxon>
        <taxon>Subdoligranulum</taxon>
    </lineage>
</organism>
<reference evidence="1" key="1">
    <citation type="submission" date="2009-12" db="EMBL/GenBank/DDBJ databases">
        <authorList>
            <person name="Weinstock G."/>
            <person name="Sodergren E."/>
            <person name="Clifton S."/>
            <person name="Fulton L."/>
            <person name="Fulton B."/>
            <person name="Courtney L."/>
            <person name="Fronick C."/>
            <person name="Harrison M."/>
            <person name="Strong C."/>
            <person name="Farmer C."/>
            <person name="Delahaunty K."/>
            <person name="Markovic C."/>
            <person name="Hall O."/>
            <person name="Minx P."/>
            <person name="Tomlinson C."/>
            <person name="Mitreva M."/>
            <person name="Nelson J."/>
            <person name="Hou S."/>
            <person name="Wollam A."/>
            <person name="Pepin K.H."/>
            <person name="Johnson M."/>
            <person name="Bhonagiri V."/>
            <person name="Nash W.E."/>
            <person name="Warren W."/>
            <person name="Chinwalla A."/>
            <person name="Mardis E.R."/>
            <person name="Wilson R.K."/>
        </authorList>
    </citation>
    <scope>NUCLEOTIDE SEQUENCE [LARGE SCALE GENOMIC DNA]</scope>
    <source>
        <strain evidence="1">DSM 15176</strain>
    </source>
</reference>
<comment type="caution">
    <text evidence="1">The sequence shown here is derived from an EMBL/GenBank/DDBJ whole genome shotgun (WGS) entry which is preliminary data.</text>
</comment>
<keyword evidence="2" id="KW-1185">Reference proteome</keyword>
<gene>
    <name evidence="1" type="ORF">SUBVAR_05828</name>
</gene>
<protein>
    <submittedName>
        <fullName evidence="1">Uncharacterized protein</fullName>
    </submittedName>
</protein>
<name>D1PNA9_9FIRM</name>
<dbReference type="Proteomes" id="UP000003438">
    <property type="component" value="Unassembled WGS sequence"/>
</dbReference>
<dbReference type="AlphaFoldDB" id="D1PNA9"/>
<accession>D1PNA9</accession>
<evidence type="ECO:0000313" key="2">
    <source>
        <dbReference type="Proteomes" id="UP000003438"/>
    </source>
</evidence>
<dbReference type="EMBL" id="ACBY02000023">
    <property type="protein sequence ID" value="EFB76044.1"/>
    <property type="molecule type" value="Genomic_DNA"/>
</dbReference>
<dbReference type="HOGENOM" id="CLU_1401818_0_0_9"/>
<sequence length="194" mass="21726">MAEENKHGLVESGIPRLDRPLRADEVVLQVLEVTKDWAKLKLWPKVDAVRNILHEYEEATDISPYSSRHYACGRSLYCSVGLCGVWENDRVYRDACAIGSYHLNADPAQNECDSSFLAAAALWGVAAPVLRMPAFRFGADKVQINPVATPDGQRIKGYVLADILTCTELAYEYGKISLAQFTKRNGDKLLWQKH</sequence>
<proteinExistence type="predicted"/>
<evidence type="ECO:0000313" key="1">
    <source>
        <dbReference type="EMBL" id="EFB76044.1"/>
    </source>
</evidence>